<feature type="domain" description="Tf2-1-like SH3-like" evidence="1">
    <location>
        <begin position="1"/>
        <end position="26"/>
    </location>
</feature>
<reference evidence="2 3" key="1">
    <citation type="journal article" date="2018" name="Front. Plant Sci.">
        <title>Red Clover (Trifolium pratense) and Zigzag Clover (T. medium) - A Picture of Genomic Similarities and Differences.</title>
        <authorList>
            <person name="Dluhosova J."/>
            <person name="Istvanek J."/>
            <person name="Nedelnik J."/>
            <person name="Repkova J."/>
        </authorList>
    </citation>
    <scope>NUCLEOTIDE SEQUENCE [LARGE SCALE GENOMIC DNA]</scope>
    <source>
        <strain evidence="3">cv. 10/8</strain>
        <tissue evidence="2">Leaf</tissue>
    </source>
</reference>
<dbReference type="AlphaFoldDB" id="A0A392R9N2"/>
<feature type="non-terminal residue" evidence="2">
    <location>
        <position position="1"/>
    </location>
</feature>
<accession>A0A392R9N2</accession>
<dbReference type="Pfam" id="PF24626">
    <property type="entry name" value="SH3_Tf2-1"/>
    <property type="match status" value="1"/>
</dbReference>
<evidence type="ECO:0000259" key="1">
    <source>
        <dbReference type="Pfam" id="PF24626"/>
    </source>
</evidence>
<evidence type="ECO:0000313" key="2">
    <source>
        <dbReference type="EMBL" id="MCI32275.1"/>
    </source>
</evidence>
<sequence length="62" mass="7086">VAYKLQLPPESRIHPVFHVSALKPFRGQDTAPSRDLPLDSFGNQPIDLRACFPDFHLEDKTR</sequence>
<keyword evidence="3" id="KW-1185">Reference proteome</keyword>
<dbReference type="Proteomes" id="UP000265520">
    <property type="component" value="Unassembled WGS sequence"/>
</dbReference>
<proteinExistence type="predicted"/>
<dbReference type="EMBL" id="LXQA010194111">
    <property type="protein sequence ID" value="MCI32275.1"/>
    <property type="molecule type" value="Genomic_DNA"/>
</dbReference>
<evidence type="ECO:0000313" key="3">
    <source>
        <dbReference type="Proteomes" id="UP000265520"/>
    </source>
</evidence>
<name>A0A392R9N2_9FABA</name>
<dbReference type="InterPro" id="IPR056924">
    <property type="entry name" value="SH3_Tf2-1"/>
</dbReference>
<protein>
    <recommendedName>
        <fullName evidence="1">Tf2-1-like SH3-like domain-containing protein</fullName>
    </recommendedName>
</protein>
<organism evidence="2 3">
    <name type="scientific">Trifolium medium</name>
    <dbReference type="NCBI Taxonomy" id="97028"/>
    <lineage>
        <taxon>Eukaryota</taxon>
        <taxon>Viridiplantae</taxon>
        <taxon>Streptophyta</taxon>
        <taxon>Embryophyta</taxon>
        <taxon>Tracheophyta</taxon>
        <taxon>Spermatophyta</taxon>
        <taxon>Magnoliopsida</taxon>
        <taxon>eudicotyledons</taxon>
        <taxon>Gunneridae</taxon>
        <taxon>Pentapetalae</taxon>
        <taxon>rosids</taxon>
        <taxon>fabids</taxon>
        <taxon>Fabales</taxon>
        <taxon>Fabaceae</taxon>
        <taxon>Papilionoideae</taxon>
        <taxon>50 kb inversion clade</taxon>
        <taxon>NPAAA clade</taxon>
        <taxon>Hologalegina</taxon>
        <taxon>IRL clade</taxon>
        <taxon>Trifolieae</taxon>
        <taxon>Trifolium</taxon>
    </lineage>
</organism>
<comment type="caution">
    <text evidence="2">The sequence shown here is derived from an EMBL/GenBank/DDBJ whole genome shotgun (WGS) entry which is preliminary data.</text>
</comment>